<dbReference type="AlphaFoldDB" id="A0A645FA01"/>
<dbReference type="Gene3D" id="3.40.50.720">
    <property type="entry name" value="NAD(P)-binding Rossmann-like Domain"/>
    <property type="match status" value="1"/>
</dbReference>
<name>A0A645FA01_9ZZZZ</name>
<reference evidence="2" key="1">
    <citation type="submission" date="2019-08" db="EMBL/GenBank/DDBJ databases">
        <authorList>
            <person name="Kucharzyk K."/>
            <person name="Murdoch R.W."/>
            <person name="Higgins S."/>
            <person name="Loffler F."/>
        </authorList>
    </citation>
    <scope>NUCLEOTIDE SEQUENCE</scope>
</reference>
<evidence type="ECO:0000313" key="2">
    <source>
        <dbReference type="EMBL" id="MPN10730.1"/>
    </source>
</evidence>
<feature type="domain" description="Gfo/Idh/MocA-like oxidoreductase C-terminal" evidence="1">
    <location>
        <begin position="13"/>
        <end position="136"/>
    </location>
</feature>
<dbReference type="PANTHER" id="PTHR43708">
    <property type="entry name" value="CONSERVED EXPRESSED OXIDOREDUCTASE (EUROFUNG)"/>
    <property type="match status" value="1"/>
</dbReference>
<proteinExistence type="predicted"/>
<dbReference type="EMBL" id="VSSQ01056899">
    <property type="protein sequence ID" value="MPN10730.1"/>
    <property type="molecule type" value="Genomic_DNA"/>
</dbReference>
<dbReference type="Pfam" id="PF02894">
    <property type="entry name" value="GFO_IDH_MocA_C"/>
    <property type="match status" value="1"/>
</dbReference>
<sequence>MNDYFDLDFFYGTMKISIKSSYFRIKERPSFVVYGKKGMFVKQTKDRQEEHLKMFYMPDNADFGIDLPEHFGVLTYMDDKNIYREEKVTSEIGDYSRVYDGIYETLINGAEKLIKDEETILQMQILENGIRSIQENEEKE</sequence>
<dbReference type="GO" id="GO:0016491">
    <property type="term" value="F:oxidoreductase activity"/>
    <property type="evidence" value="ECO:0007669"/>
    <property type="project" value="UniProtKB-KW"/>
</dbReference>
<dbReference type="InterPro" id="IPR051317">
    <property type="entry name" value="Gfo/Idh/MocA_oxidoreduct"/>
</dbReference>
<dbReference type="EC" id="1.-.-.-" evidence="2"/>
<accession>A0A645FA01</accession>
<dbReference type="Gene3D" id="3.30.360.10">
    <property type="entry name" value="Dihydrodipicolinate Reductase, domain 2"/>
    <property type="match status" value="1"/>
</dbReference>
<organism evidence="2">
    <name type="scientific">bioreactor metagenome</name>
    <dbReference type="NCBI Taxonomy" id="1076179"/>
    <lineage>
        <taxon>unclassified sequences</taxon>
        <taxon>metagenomes</taxon>
        <taxon>ecological metagenomes</taxon>
    </lineage>
</organism>
<dbReference type="InterPro" id="IPR004104">
    <property type="entry name" value="Gfo/Idh/MocA-like_OxRdtase_C"/>
</dbReference>
<dbReference type="PANTHER" id="PTHR43708:SF7">
    <property type="entry name" value="OXIDOREDUCTASE"/>
    <property type="match status" value="1"/>
</dbReference>
<protein>
    <submittedName>
        <fullName evidence="2">Putative oxidoreductase YhhX</fullName>
        <ecNumber evidence="2">1.-.-.-</ecNumber>
    </submittedName>
</protein>
<gene>
    <name evidence="2" type="primary">yhhX_3</name>
    <name evidence="2" type="ORF">SDC9_158027</name>
</gene>
<comment type="caution">
    <text evidence="2">The sequence shown here is derived from an EMBL/GenBank/DDBJ whole genome shotgun (WGS) entry which is preliminary data.</text>
</comment>
<keyword evidence="2" id="KW-0560">Oxidoreductase</keyword>
<evidence type="ECO:0000259" key="1">
    <source>
        <dbReference type="Pfam" id="PF02894"/>
    </source>
</evidence>